<evidence type="ECO:0000256" key="2">
    <source>
        <dbReference type="ARBA" id="ARBA00022670"/>
    </source>
</evidence>
<dbReference type="PROSITE" id="PS50240">
    <property type="entry name" value="TRYPSIN_DOM"/>
    <property type="match status" value="1"/>
</dbReference>
<evidence type="ECO:0000313" key="10">
    <source>
        <dbReference type="Proteomes" id="UP000007266"/>
    </source>
</evidence>
<organism evidence="9 10">
    <name type="scientific">Tribolium castaneum</name>
    <name type="common">Red flour beetle</name>
    <dbReference type="NCBI Taxonomy" id="7070"/>
    <lineage>
        <taxon>Eukaryota</taxon>
        <taxon>Metazoa</taxon>
        <taxon>Ecdysozoa</taxon>
        <taxon>Arthropoda</taxon>
        <taxon>Hexapoda</taxon>
        <taxon>Insecta</taxon>
        <taxon>Pterygota</taxon>
        <taxon>Neoptera</taxon>
        <taxon>Endopterygota</taxon>
        <taxon>Coleoptera</taxon>
        <taxon>Polyphaga</taxon>
        <taxon>Cucujiformia</taxon>
        <taxon>Tenebrionidae</taxon>
        <taxon>Tenebrionidae incertae sedis</taxon>
        <taxon>Tribolium</taxon>
    </lineage>
</organism>
<gene>
    <name evidence="9" type="primary">AUGUSTUS-3.0.2_15617</name>
    <name evidence="9" type="ORF">TcasGA2_TC015617</name>
</gene>
<dbReference type="PRINTS" id="PR00722">
    <property type="entry name" value="CHYMOTRYPSIN"/>
</dbReference>
<dbReference type="GO" id="GO:0006508">
    <property type="term" value="P:proteolysis"/>
    <property type="evidence" value="ECO:0000318"/>
    <property type="project" value="GO_Central"/>
</dbReference>
<dbReference type="InterPro" id="IPR001314">
    <property type="entry name" value="Peptidase_S1A"/>
</dbReference>
<dbReference type="GO" id="GO:0005615">
    <property type="term" value="C:extracellular space"/>
    <property type="evidence" value="ECO:0000318"/>
    <property type="project" value="GO_Central"/>
</dbReference>
<keyword evidence="2 6" id="KW-0645">Protease</keyword>
<dbReference type="InterPro" id="IPR033116">
    <property type="entry name" value="TRYPSIN_SER"/>
</dbReference>
<dbReference type="SUPFAM" id="SSF50494">
    <property type="entry name" value="Trypsin-like serine proteases"/>
    <property type="match status" value="1"/>
</dbReference>
<dbReference type="GO" id="GO:0004252">
    <property type="term" value="F:serine-type endopeptidase activity"/>
    <property type="evidence" value="ECO:0000318"/>
    <property type="project" value="GO_Central"/>
</dbReference>
<dbReference type="PANTHER" id="PTHR24276">
    <property type="entry name" value="POLYSERASE-RELATED"/>
    <property type="match status" value="1"/>
</dbReference>
<dbReference type="FunFam" id="2.40.10.10:FF:000068">
    <property type="entry name" value="transmembrane protease serine 2"/>
    <property type="match status" value="1"/>
</dbReference>
<keyword evidence="3 6" id="KW-0378">Hydrolase</keyword>
<dbReference type="HOGENOM" id="CLU_006842_7_4_1"/>
<sequence>MYRLLITASALVAVVFGAPHPDVSIHGGDDAALGQFPFIVALNNSEQFCDGSIINKNWVVTAAHCIYSVKTNTTKVIAGTNKLDSGGTTYKVSQFLHHPDYNTTNSKNDIGLIQIVGEFEFSENLQPVEFTQAGVNASCQAVGWGGTEEVVTPENLKYVGLTALGLDDCKRITADYNNGLYLGEEQVCGYGPSGKGACYGDSGGPFVCDGKLAGVTSYAFLPCARGVPDVYTRPTFYVDWINSVVNAE</sequence>
<dbReference type="CDD" id="cd00190">
    <property type="entry name" value="Tryp_SPc"/>
    <property type="match status" value="1"/>
</dbReference>
<dbReference type="SMART" id="SM00020">
    <property type="entry name" value="Tryp_SPc"/>
    <property type="match status" value="1"/>
</dbReference>
<evidence type="ECO:0000256" key="1">
    <source>
        <dbReference type="ARBA" id="ARBA00007664"/>
    </source>
</evidence>
<accession>D2A5Y8</accession>
<feature type="signal peptide" evidence="7">
    <location>
        <begin position="1"/>
        <end position="17"/>
    </location>
</feature>
<evidence type="ECO:0000256" key="5">
    <source>
        <dbReference type="ARBA" id="ARBA00023157"/>
    </source>
</evidence>
<dbReference type="KEGG" id="tca:658877"/>
<comment type="similarity">
    <text evidence="1">Belongs to the peptidase S1 family.</text>
</comment>
<evidence type="ECO:0000256" key="7">
    <source>
        <dbReference type="SAM" id="SignalP"/>
    </source>
</evidence>
<feature type="chain" id="PRO_5003027536" evidence="7">
    <location>
        <begin position="18"/>
        <end position="248"/>
    </location>
</feature>
<name>D2A5Y8_TRICA</name>
<keyword evidence="5" id="KW-1015">Disulfide bond</keyword>
<dbReference type="Gene3D" id="2.40.10.10">
    <property type="entry name" value="Trypsin-like serine proteases"/>
    <property type="match status" value="2"/>
</dbReference>
<dbReference type="eggNOG" id="KOG3627">
    <property type="taxonomic scope" value="Eukaryota"/>
</dbReference>
<keyword evidence="7" id="KW-0732">Signal</keyword>
<dbReference type="InParanoid" id="D2A5Y8"/>
<keyword evidence="10" id="KW-1185">Reference proteome</keyword>
<evidence type="ECO:0000256" key="3">
    <source>
        <dbReference type="ARBA" id="ARBA00022801"/>
    </source>
</evidence>
<feature type="domain" description="Peptidase S1" evidence="8">
    <location>
        <begin position="25"/>
        <end position="246"/>
    </location>
</feature>
<evidence type="ECO:0000256" key="6">
    <source>
        <dbReference type="RuleBase" id="RU363034"/>
    </source>
</evidence>
<dbReference type="InterPro" id="IPR043504">
    <property type="entry name" value="Peptidase_S1_PA_chymotrypsin"/>
</dbReference>
<reference evidence="9 10" key="1">
    <citation type="journal article" date="2008" name="Nature">
        <title>The genome of the model beetle and pest Tribolium castaneum.</title>
        <authorList>
            <consortium name="Tribolium Genome Sequencing Consortium"/>
            <person name="Richards S."/>
            <person name="Gibbs R.A."/>
            <person name="Weinstock G.M."/>
            <person name="Brown S.J."/>
            <person name="Denell R."/>
            <person name="Beeman R.W."/>
            <person name="Gibbs R."/>
            <person name="Beeman R.W."/>
            <person name="Brown S.J."/>
            <person name="Bucher G."/>
            <person name="Friedrich M."/>
            <person name="Grimmelikhuijzen C.J."/>
            <person name="Klingler M."/>
            <person name="Lorenzen M."/>
            <person name="Richards S."/>
            <person name="Roth S."/>
            <person name="Schroder R."/>
            <person name="Tautz D."/>
            <person name="Zdobnov E.M."/>
            <person name="Muzny D."/>
            <person name="Gibbs R.A."/>
            <person name="Weinstock G.M."/>
            <person name="Attaway T."/>
            <person name="Bell S."/>
            <person name="Buhay C.J."/>
            <person name="Chandrabose M.N."/>
            <person name="Chavez D."/>
            <person name="Clerk-Blankenburg K.P."/>
            <person name="Cree A."/>
            <person name="Dao M."/>
            <person name="Davis C."/>
            <person name="Chacko J."/>
            <person name="Dinh H."/>
            <person name="Dugan-Rocha S."/>
            <person name="Fowler G."/>
            <person name="Garner T.T."/>
            <person name="Garnes J."/>
            <person name="Gnirke A."/>
            <person name="Hawes A."/>
            <person name="Hernandez J."/>
            <person name="Hines S."/>
            <person name="Holder M."/>
            <person name="Hume J."/>
            <person name="Jhangiani S.N."/>
            <person name="Joshi V."/>
            <person name="Khan Z.M."/>
            <person name="Jackson L."/>
            <person name="Kovar C."/>
            <person name="Kowis A."/>
            <person name="Lee S."/>
            <person name="Lewis L.R."/>
            <person name="Margolis J."/>
            <person name="Morgan M."/>
            <person name="Nazareth L.V."/>
            <person name="Nguyen N."/>
            <person name="Okwuonu G."/>
            <person name="Parker D."/>
            <person name="Richards S."/>
            <person name="Ruiz S.J."/>
            <person name="Santibanez J."/>
            <person name="Savard J."/>
            <person name="Scherer S.E."/>
            <person name="Schneider B."/>
            <person name="Sodergren E."/>
            <person name="Tautz D."/>
            <person name="Vattahil S."/>
            <person name="Villasana D."/>
            <person name="White C.S."/>
            <person name="Wright R."/>
            <person name="Park Y."/>
            <person name="Beeman R.W."/>
            <person name="Lord J."/>
            <person name="Oppert B."/>
            <person name="Lorenzen M."/>
            <person name="Brown S."/>
            <person name="Wang L."/>
            <person name="Savard J."/>
            <person name="Tautz D."/>
            <person name="Richards S."/>
            <person name="Weinstock G."/>
            <person name="Gibbs R.A."/>
            <person name="Liu Y."/>
            <person name="Worley K."/>
            <person name="Weinstock G."/>
            <person name="Elsik C.G."/>
            <person name="Reese J.T."/>
            <person name="Elhaik E."/>
            <person name="Landan G."/>
            <person name="Graur D."/>
            <person name="Arensburger P."/>
            <person name="Atkinson P."/>
            <person name="Beeman R.W."/>
            <person name="Beidler J."/>
            <person name="Brown S.J."/>
            <person name="Demuth J.P."/>
            <person name="Drury D.W."/>
            <person name="Du Y.Z."/>
            <person name="Fujiwara H."/>
            <person name="Lorenzen M."/>
            <person name="Maselli V."/>
            <person name="Osanai M."/>
            <person name="Park Y."/>
            <person name="Robertson H.M."/>
            <person name="Tu Z."/>
            <person name="Wang J.J."/>
            <person name="Wang S."/>
            <person name="Richards S."/>
            <person name="Song H."/>
            <person name="Zhang L."/>
            <person name="Sodergren E."/>
            <person name="Werner D."/>
            <person name="Stanke M."/>
            <person name="Morgenstern B."/>
            <person name="Solovyev V."/>
            <person name="Kosarev P."/>
            <person name="Brown G."/>
            <person name="Chen H.C."/>
            <person name="Ermolaeva O."/>
            <person name="Hlavina W."/>
            <person name="Kapustin Y."/>
            <person name="Kiryutin B."/>
            <person name="Kitts P."/>
            <person name="Maglott D."/>
            <person name="Pruitt K."/>
            <person name="Sapojnikov V."/>
            <person name="Souvorov A."/>
            <person name="Mackey A.J."/>
            <person name="Waterhouse R.M."/>
            <person name="Wyder S."/>
            <person name="Zdobnov E.M."/>
            <person name="Zdobnov E.M."/>
            <person name="Wyder S."/>
            <person name="Kriventseva E.V."/>
            <person name="Kadowaki T."/>
            <person name="Bork P."/>
            <person name="Aranda M."/>
            <person name="Bao R."/>
            <person name="Beermann A."/>
            <person name="Berns N."/>
            <person name="Bolognesi R."/>
            <person name="Bonneton F."/>
            <person name="Bopp D."/>
            <person name="Brown S.J."/>
            <person name="Bucher G."/>
            <person name="Butts T."/>
            <person name="Chaumot A."/>
            <person name="Denell R.E."/>
            <person name="Ferrier D.E."/>
            <person name="Friedrich M."/>
            <person name="Gordon C.M."/>
            <person name="Jindra M."/>
            <person name="Klingler M."/>
            <person name="Lan Q."/>
            <person name="Lattorff H.M."/>
            <person name="Laudet V."/>
            <person name="von Levetsow C."/>
            <person name="Liu Z."/>
            <person name="Lutz R."/>
            <person name="Lynch J.A."/>
            <person name="da Fonseca R.N."/>
            <person name="Posnien N."/>
            <person name="Reuter R."/>
            <person name="Roth S."/>
            <person name="Savard J."/>
            <person name="Schinko J.B."/>
            <person name="Schmitt C."/>
            <person name="Schoppmeier M."/>
            <person name="Schroder R."/>
            <person name="Shippy T.D."/>
            <person name="Simonnet F."/>
            <person name="Marques-Souza H."/>
            <person name="Tautz D."/>
            <person name="Tomoyasu Y."/>
            <person name="Trauner J."/>
            <person name="Van der Zee M."/>
            <person name="Vervoort M."/>
            <person name="Wittkopp N."/>
            <person name="Wimmer E.A."/>
            <person name="Yang X."/>
            <person name="Jones A.K."/>
            <person name="Sattelle D.B."/>
            <person name="Ebert P.R."/>
            <person name="Nelson D."/>
            <person name="Scott J.G."/>
            <person name="Beeman R.W."/>
            <person name="Muthukrishnan S."/>
            <person name="Kramer K.J."/>
            <person name="Arakane Y."/>
            <person name="Beeman R.W."/>
            <person name="Zhu Q."/>
            <person name="Hogenkamp D."/>
            <person name="Dixit R."/>
            <person name="Oppert B."/>
            <person name="Jiang H."/>
            <person name="Zou Z."/>
            <person name="Marshall J."/>
            <person name="Elpidina E."/>
            <person name="Vinokurov K."/>
            <person name="Oppert C."/>
            <person name="Zou Z."/>
            <person name="Evans J."/>
            <person name="Lu Z."/>
            <person name="Zhao P."/>
            <person name="Sumathipala N."/>
            <person name="Altincicek B."/>
            <person name="Vilcinskas A."/>
            <person name="Williams M."/>
            <person name="Hultmark D."/>
            <person name="Hetru C."/>
            <person name="Jiang H."/>
            <person name="Grimmelikhuijzen C.J."/>
            <person name="Hauser F."/>
            <person name="Cazzamali G."/>
            <person name="Williamson M."/>
            <person name="Park Y."/>
            <person name="Li B."/>
            <person name="Tanaka Y."/>
            <person name="Predel R."/>
            <person name="Neupert S."/>
            <person name="Schachtner J."/>
            <person name="Verleyen P."/>
            <person name="Raible F."/>
            <person name="Bork P."/>
            <person name="Friedrich M."/>
            <person name="Walden K.K."/>
            <person name="Robertson H.M."/>
            <person name="Angeli S."/>
            <person name="Foret S."/>
            <person name="Bucher G."/>
            <person name="Schuetz S."/>
            <person name="Maleszka R."/>
            <person name="Wimmer E.A."/>
            <person name="Beeman R.W."/>
            <person name="Lorenzen M."/>
            <person name="Tomoyasu Y."/>
            <person name="Miller S.C."/>
            <person name="Grossmann D."/>
            <person name="Bucher G."/>
        </authorList>
    </citation>
    <scope>NUCLEOTIDE SEQUENCE [LARGE SCALE GENOMIC DNA]</scope>
    <source>
        <strain evidence="9 10">Georgia GA2</strain>
    </source>
</reference>
<dbReference type="PhylomeDB" id="D2A5Y8"/>
<dbReference type="PROSITE" id="PS00135">
    <property type="entry name" value="TRYPSIN_SER"/>
    <property type="match status" value="1"/>
</dbReference>
<dbReference type="Pfam" id="PF00089">
    <property type="entry name" value="Trypsin"/>
    <property type="match status" value="1"/>
</dbReference>
<dbReference type="InterPro" id="IPR001254">
    <property type="entry name" value="Trypsin_dom"/>
</dbReference>
<dbReference type="InterPro" id="IPR009003">
    <property type="entry name" value="Peptidase_S1_PA"/>
</dbReference>
<protein>
    <submittedName>
        <fullName evidence="9">Serine protease P162</fullName>
    </submittedName>
</protein>
<dbReference type="Proteomes" id="UP000007266">
    <property type="component" value="Linkage group 6"/>
</dbReference>
<dbReference type="InterPro" id="IPR050430">
    <property type="entry name" value="Peptidase_S1"/>
</dbReference>
<reference evidence="9 10" key="2">
    <citation type="journal article" date="2010" name="Nucleic Acids Res.">
        <title>BeetleBase in 2010: revisions to provide comprehensive genomic information for Tribolium castaneum.</title>
        <authorList>
            <person name="Kim H.S."/>
            <person name="Murphy T."/>
            <person name="Xia J."/>
            <person name="Caragea D."/>
            <person name="Park Y."/>
            <person name="Beeman R.W."/>
            <person name="Lorenzen M.D."/>
            <person name="Butcher S."/>
            <person name="Manak J.R."/>
            <person name="Brown S.J."/>
        </authorList>
    </citation>
    <scope>GENOME REANNOTATION</scope>
    <source>
        <strain evidence="9 10">Georgia GA2</strain>
    </source>
</reference>
<dbReference type="OrthoDB" id="60866at2759"/>
<proteinExistence type="inferred from homology"/>
<dbReference type="OMA" id="VAHMIYL"/>
<keyword evidence="4 6" id="KW-0720">Serine protease</keyword>
<dbReference type="AlphaFoldDB" id="D2A5Y8"/>
<dbReference type="EMBL" id="KQ971345">
    <property type="protein sequence ID" value="EFA05738.1"/>
    <property type="molecule type" value="Genomic_DNA"/>
</dbReference>
<dbReference type="PANTHER" id="PTHR24276:SF96">
    <property type="entry name" value="PEPTIDASE S1 DOMAIN-CONTAINING PROTEIN"/>
    <property type="match status" value="1"/>
</dbReference>
<dbReference type="InterPro" id="IPR018114">
    <property type="entry name" value="TRYPSIN_HIS"/>
</dbReference>
<evidence type="ECO:0000259" key="8">
    <source>
        <dbReference type="PROSITE" id="PS50240"/>
    </source>
</evidence>
<dbReference type="STRING" id="7070.D2A5Y8"/>
<evidence type="ECO:0000256" key="4">
    <source>
        <dbReference type="ARBA" id="ARBA00022825"/>
    </source>
</evidence>
<evidence type="ECO:0000313" key="9">
    <source>
        <dbReference type="EMBL" id="EFA05738.1"/>
    </source>
</evidence>
<dbReference type="PROSITE" id="PS00134">
    <property type="entry name" value="TRYPSIN_HIS"/>
    <property type="match status" value="1"/>
</dbReference>